<protein>
    <recommendedName>
        <fullName evidence="9">G-protein coupled receptors family 1 profile domain-containing protein</fullName>
    </recommendedName>
</protein>
<keyword evidence="3 8" id="KW-1133">Transmembrane helix</keyword>
<dbReference type="GO" id="GO:0005886">
    <property type="term" value="C:plasma membrane"/>
    <property type="evidence" value="ECO:0007669"/>
    <property type="project" value="TreeGrafter"/>
</dbReference>
<evidence type="ECO:0000313" key="11">
    <source>
        <dbReference type="Proteomes" id="UP001497497"/>
    </source>
</evidence>
<comment type="caution">
    <text evidence="10">The sequence shown here is derived from an EMBL/GenBank/DDBJ whole genome shotgun (WGS) entry which is preliminary data.</text>
</comment>
<evidence type="ECO:0000256" key="7">
    <source>
        <dbReference type="ARBA" id="ARBA00023224"/>
    </source>
</evidence>
<keyword evidence="7" id="KW-0807">Transducer</keyword>
<feature type="transmembrane region" description="Helical" evidence="8">
    <location>
        <begin position="236"/>
        <end position="257"/>
    </location>
</feature>
<comment type="subcellular location">
    <subcellularLocation>
        <location evidence="1">Membrane</location>
        <topology evidence="1">Multi-pass membrane protein</topology>
    </subcellularLocation>
</comment>
<keyword evidence="2 8" id="KW-0812">Transmembrane</keyword>
<evidence type="ECO:0000256" key="2">
    <source>
        <dbReference type="ARBA" id="ARBA00022692"/>
    </source>
</evidence>
<gene>
    <name evidence="10" type="ORF">GSLYS_00005513001</name>
</gene>
<keyword evidence="5 8" id="KW-0472">Membrane</keyword>
<dbReference type="Pfam" id="PF00001">
    <property type="entry name" value="7tm_1"/>
    <property type="match status" value="1"/>
</dbReference>
<sequence>NQFSSSFFINCSIEFLAVCGLIGNILNIIILSHHRFKDTTNILLTSLSCDDLLCSLTEAIFRVPYIMQAFYPCPPFLNFCRQYLLILINLALSQSQLLAAVIAVERLAAVWFPFLVSRVFTPRRVMILIVLLHVITFLMVSPGFVRYHGIWRNAQINNVTIYYFFLKDMSNADLQVINWYMVFFVNIIYSTLPLLIILVSSTLIMIKMHIISKEMKNRLASGVKSKKLKILKATKMLLVVCFFSLLVCFVTCILYIVPMLIEVDHHFFKVCDEITHFFSQLETVVNFIIYVSMSSKFAQTYKKLFCTF</sequence>
<evidence type="ECO:0000313" key="10">
    <source>
        <dbReference type="EMBL" id="CAL1531418.1"/>
    </source>
</evidence>
<dbReference type="SUPFAM" id="SSF81321">
    <property type="entry name" value="Family A G protein-coupled receptor-like"/>
    <property type="match status" value="1"/>
</dbReference>
<evidence type="ECO:0000256" key="6">
    <source>
        <dbReference type="ARBA" id="ARBA00023170"/>
    </source>
</evidence>
<dbReference type="InterPro" id="IPR000276">
    <property type="entry name" value="GPCR_Rhodpsn"/>
</dbReference>
<dbReference type="Gene3D" id="1.20.1070.10">
    <property type="entry name" value="Rhodopsin 7-helix transmembrane proteins"/>
    <property type="match status" value="1"/>
</dbReference>
<dbReference type="PANTHER" id="PTHR24243">
    <property type="entry name" value="G-PROTEIN COUPLED RECEPTOR"/>
    <property type="match status" value="1"/>
</dbReference>
<feature type="transmembrane region" description="Helical" evidence="8">
    <location>
        <begin position="6"/>
        <end position="31"/>
    </location>
</feature>
<feature type="non-terminal residue" evidence="10">
    <location>
        <position position="1"/>
    </location>
</feature>
<evidence type="ECO:0000256" key="4">
    <source>
        <dbReference type="ARBA" id="ARBA00023040"/>
    </source>
</evidence>
<evidence type="ECO:0000256" key="5">
    <source>
        <dbReference type="ARBA" id="ARBA00023136"/>
    </source>
</evidence>
<dbReference type="PANTHER" id="PTHR24243:SF208">
    <property type="entry name" value="PYROKININ-1 RECEPTOR"/>
    <property type="match status" value="1"/>
</dbReference>
<evidence type="ECO:0000256" key="3">
    <source>
        <dbReference type="ARBA" id="ARBA00022989"/>
    </source>
</evidence>
<evidence type="ECO:0000256" key="8">
    <source>
        <dbReference type="SAM" id="Phobius"/>
    </source>
</evidence>
<feature type="transmembrane region" description="Helical" evidence="8">
    <location>
        <begin position="277"/>
        <end position="293"/>
    </location>
</feature>
<reference evidence="10 11" key="1">
    <citation type="submission" date="2024-04" db="EMBL/GenBank/DDBJ databases">
        <authorList>
            <consortium name="Genoscope - CEA"/>
            <person name="William W."/>
        </authorList>
    </citation>
    <scope>NUCLEOTIDE SEQUENCE [LARGE SCALE GENOMIC DNA]</scope>
</reference>
<dbReference type="Proteomes" id="UP001497497">
    <property type="component" value="Unassembled WGS sequence"/>
</dbReference>
<evidence type="ECO:0000256" key="1">
    <source>
        <dbReference type="ARBA" id="ARBA00004141"/>
    </source>
</evidence>
<feature type="domain" description="G-protein coupled receptors family 1 profile" evidence="9">
    <location>
        <begin position="23"/>
        <end position="290"/>
    </location>
</feature>
<dbReference type="PRINTS" id="PR00237">
    <property type="entry name" value="GPCRRHODOPSN"/>
</dbReference>
<proteinExistence type="predicted"/>
<feature type="transmembrane region" description="Helical" evidence="8">
    <location>
        <begin position="125"/>
        <end position="145"/>
    </location>
</feature>
<name>A0AAV2HDB4_LYMST</name>
<feature type="transmembrane region" description="Helical" evidence="8">
    <location>
        <begin position="179"/>
        <end position="206"/>
    </location>
</feature>
<organism evidence="10 11">
    <name type="scientific">Lymnaea stagnalis</name>
    <name type="common">Great pond snail</name>
    <name type="synonym">Helix stagnalis</name>
    <dbReference type="NCBI Taxonomy" id="6523"/>
    <lineage>
        <taxon>Eukaryota</taxon>
        <taxon>Metazoa</taxon>
        <taxon>Spiralia</taxon>
        <taxon>Lophotrochozoa</taxon>
        <taxon>Mollusca</taxon>
        <taxon>Gastropoda</taxon>
        <taxon>Heterobranchia</taxon>
        <taxon>Euthyneura</taxon>
        <taxon>Panpulmonata</taxon>
        <taxon>Hygrophila</taxon>
        <taxon>Lymnaeoidea</taxon>
        <taxon>Lymnaeidae</taxon>
        <taxon>Lymnaea</taxon>
    </lineage>
</organism>
<dbReference type="GO" id="GO:0004930">
    <property type="term" value="F:G protein-coupled receptor activity"/>
    <property type="evidence" value="ECO:0007669"/>
    <property type="project" value="UniProtKB-KW"/>
</dbReference>
<dbReference type="EMBL" id="CAXITT010000088">
    <property type="protein sequence ID" value="CAL1531418.1"/>
    <property type="molecule type" value="Genomic_DNA"/>
</dbReference>
<dbReference type="PROSITE" id="PS50262">
    <property type="entry name" value="G_PROTEIN_RECEP_F1_2"/>
    <property type="match status" value="1"/>
</dbReference>
<dbReference type="InterPro" id="IPR017452">
    <property type="entry name" value="GPCR_Rhodpsn_7TM"/>
</dbReference>
<keyword evidence="6" id="KW-0675">Receptor</keyword>
<dbReference type="AlphaFoldDB" id="A0AAV2HDB4"/>
<keyword evidence="11" id="KW-1185">Reference proteome</keyword>
<evidence type="ECO:0000259" key="9">
    <source>
        <dbReference type="PROSITE" id="PS50262"/>
    </source>
</evidence>
<keyword evidence="4" id="KW-0297">G-protein coupled receptor</keyword>
<feature type="transmembrane region" description="Helical" evidence="8">
    <location>
        <begin position="83"/>
        <end position="104"/>
    </location>
</feature>
<accession>A0AAV2HDB4</accession>